<evidence type="ECO:0000256" key="7">
    <source>
        <dbReference type="SAM" id="Phobius"/>
    </source>
</evidence>
<dbReference type="Pfam" id="PF01925">
    <property type="entry name" value="TauE"/>
    <property type="match status" value="1"/>
</dbReference>
<comment type="caution">
    <text evidence="8">The sequence shown here is derived from an EMBL/GenBank/DDBJ whole genome shotgun (WGS) entry which is preliminary data.</text>
</comment>
<dbReference type="InterPro" id="IPR002781">
    <property type="entry name" value="TM_pro_TauE-like"/>
</dbReference>
<proteinExistence type="predicted"/>
<dbReference type="PANTHER" id="PTHR30269">
    <property type="entry name" value="TRANSMEMBRANE PROTEIN YFCA"/>
    <property type="match status" value="1"/>
</dbReference>
<gene>
    <name evidence="8" type="ORF">BWQ96_05679</name>
</gene>
<keyword evidence="6 7" id="KW-0472">Membrane</keyword>
<feature type="transmembrane region" description="Helical" evidence="7">
    <location>
        <begin position="34"/>
        <end position="54"/>
    </location>
</feature>
<name>A0A2V3IR56_9FLOR</name>
<accession>A0A2V3IR56</accession>
<keyword evidence="2" id="KW-0813">Transport</keyword>
<feature type="transmembrane region" description="Helical" evidence="7">
    <location>
        <begin position="66"/>
        <end position="83"/>
    </location>
</feature>
<dbReference type="EMBL" id="NBIV01000087">
    <property type="protein sequence ID" value="PXF44602.1"/>
    <property type="molecule type" value="Genomic_DNA"/>
</dbReference>
<reference evidence="8 9" key="1">
    <citation type="journal article" date="2018" name="Mol. Biol. Evol.">
        <title>Analysis of the draft genome of the red seaweed Gracilariopsis chorda provides insights into genome size evolution in Rhodophyta.</title>
        <authorList>
            <person name="Lee J."/>
            <person name="Yang E.C."/>
            <person name="Graf L."/>
            <person name="Yang J.H."/>
            <person name="Qiu H."/>
            <person name="Zel Zion U."/>
            <person name="Chan C.X."/>
            <person name="Stephens T.G."/>
            <person name="Weber A.P.M."/>
            <person name="Boo G.H."/>
            <person name="Boo S.M."/>
            <person name="Kim K.M."/>
            <person name="Shin Y."/>
            <person name="Jung M."/>
            <person name="Lee S.J."/>
            <person name="Yim H.S."/>
            <person name="Lee J.H."/>
            <person name="Bhattacharya D."/>
            <person name="Yoon H.S."/>
        </authorList>
    </citation>
    <scope>NUCLEOTIDE SEQUENCE [LARGE SCALE GENOMIC DNA]</scope>
    <source>
        <strain evidence="8 9">SKKU-2015</strain>
        <tissue evidence="8">Whole body</tissue>
    </source>
</reference>
<organism evidence="8 9">
    <name type="scientific">Gracilariopsis chorda</name>
    <dbReference type="NCBI Taxonomy" id="448386"/>
    <lineage>
        <taxon>Eukaryota</taxon>
        <taxon>Rhodophyta</taxon>
        <taxon>Florideophyceae</taxon>
        <taxon>Rhodymeniophycidae</taxon>
        <taxon>Gracilariales</taxon>
        <taxon>Gracilariaceae</taxon>
        <taxon>Gracilariopsis</taxon>
    </lineage>
</organism>
<feature type="transmembrane region" description="Helical" evidence="7">
    <location>
        <begin position="123"/>
        <end position="144"/>
    </location>
</feature>
<dbReference type="OrthoDB" id="4774at2759"/>
<keyword evidence="3" id="KW-1003">Cell membrane</keyword>
<feature type="transmembrane region" description="Helical" evidence="7">
    <location>
        <begin position="89"/>
        <end position="111"/>
    </location>
</feature>
<evidence type="ECO:0000313" key="8">
    <source>
        <dbReference type="EMBL" id="PXF44602.1"/>
    </source>
</evidence>
<feature type="transmembrane region" description="Helical" evidence="7">
    <location>
        <begin position="193"/>
        <end position="212"/>
    </location>
</feature>
<dbReference type="PANTHER" id="PTHR30269:SF37">
    <property type="entry name" value="MEMBRANE TRANSPORTER PROTEIN"/>
    <property type="match status" value="1"/>
</dbReference>
<evidence type="ECO:0000256" key="2">
    <source>
        <dbReference type="ARBA" id="ARBA00022448"/>
    </source>
</evidence>
<protein>
    <recommendedName>
        <fullName evidence="10">Membrane transporter protein</fullName>
    </recommendedName>
</protein>
<evidence type="ECO:0000256" key="3">
    <source>
        <dbReference type="ARBA" id="ARBA00022475"/>
    </source>
</evidence>
<sequence>MGVSALVQALTGFGFAIVSVGALTQLPWIANSSVFNAVQPVAATLGALTGWLLLLPNIRDIQWRRISILLIASTITTPLGAALPELVDVNLLIRVLGALISAYVLYSLTGVKVPKALGRDPAAWVLGMMAGALGGAFDITGPPLVIHAEAAEWDSANGDFRRNLLTVVSVNSTVVVLWDWLSGRLNDFYYTHFLVYAIPTTIIGIVLGKYLADRMDSTMFKNVVLGTCMIMGVKLMLS</sequence>
<evidence type="ECO:0000256" key="6">
    <source>
        <dbReference type="ARBA" id="ARBA00023136"/>
    </source>
</evidence>
<evidence type="ECO:0000256" key="1">
    <source>
        <dbReference type="ARBA" id="ARBA00004651"/>
    </source>
</evidence>
<evidence type="ECO:0008006" key="10">
    <source>
        <dbReference type="Google" id="ProtNLM"/>
    </source>
</evidence>
<keyword evidence="5 7" id="KW-1133">Transmembrane helix</keyword>
<keyword evidence="9" id="KW-1185">Reference proteome</keyword>
<dbReference type="InterPro" id="IPR052017">
    <property type="entry name" value="TSUP"/>
</dbReference>
<comment type="subcellular location">
    <subcellularLocation>
        <location evidence="1">Cell membrane</location>
        <topology evidence="1">Multi-pass membrane protein</topology>
    </subcellularLocation>
</comment>
<dbReference type="Proteomes" id="UP000247409">
    <property type="component" value="Unassembled WGS sequence"/>
</dbReference>
<evidence type="ECO:0000256" key="5">
    <source>
        <dbReference type="ARBA" id="ARBA00022989"/>
    </source>
</evidence>
<dbReference type="GO" id="GO:0005886">
    <property type="term" value="C:plasma membrane"/>
    <property type="evidence" value="ECO:0007669"/>
    <property type="project" value="UniProtKB-SubCell"/>
</dbReference>
<keyword evidence="4 7" id="KW-0812">Transmembrane</keyword>
<evidence type="ECO:0000313" key="9">
    <source>
        <dbReference type="Proteomes" id="UP000247409"/>
    </source>
</evidence>
<dbReference type="AlphaFoldDB" id="A0A2V3IR56"/>
<evidence type="ECO:0000256" key="4">
    <source>
        <dbReference type="ARBA" id="ARBA00022692"/>
    </source>
</evidence>